<dbReference type="SUPFAM" id="SSF56672">
    <property type="entry name" value="DNA/RNA polymerases"/>
    <property type="match status" value="1"/>
</dbReference>
<dbReference type="RefSeq" id="XP_016455406.1">
    <property type="nucleotide sequence ID" value="XM_016599920.1"/>
</dbReference>
<dbReference type="OMA" id="CEIIWIR"/>
<evidence type="ECO:0000313" key="1">
    <source>
        <dbReference type="RefSeq" id="XP_016455406.1"/>
    </source>
</evidence>
<proteinExistence type="predicted"/>
<dbReference type="PANTHER" id="PTHR11439">
    <property type="entry name" value="GAG-POL-RELATED RETROTRANSPOSON"/>
    <property type="match status" value="1"/>
</dbReference>
<gene>
    <name evidence="1" type="primary">LOC107779474</name>
</gene>
<reference evidence="1" key="1">
    <citation type="submission" date="2025-08" db="UniProtKB">
        <authorList>
            <consortium name="RefSeq"/>
        </authorList>
    </citation>
    <scope>IDENTIFICATION</scope>
</reference>
<dbReference type="STRING" id="4097.A0A1S3YT36"/>
<sequence length="170" mass="19221">MVSYQKLLGKLIYLTITRPDICFVVQVLSQFMQNSKQSHLDAALRVVRYLKGSPGMEFLLKKGAIEEIIAYYDADWAACPSTGRFMIGYVIKLGESLISWKSKKQSTVSRSSTEAEYRSMTAVTSELVWLVRLLKELGLTVKEPVMLHCDSKAAMQIAANPVYHDRTKHI</sequence>
<dbReference type="AlphaFoldDB" id="A0A1S3YT36"/>
<dbReference type="OrthoDB" id="1303578at2759"/>
<accession>A0A1S3YT36</accession>
<dbReference type="CDD" id="cd09272">
    <property type="entry name" value="RNase_HI_RT_Ty1"/>
    <property type="match status" value="1"/>
</dbReference>
<dbReference type="InterPro" id="IPR043502">
    <property type="entry name" value="DNA/RNA_pol_sf"/>
</dbReference>
<organism evidence="1">
    <name type="scientific">Nicotiana tabacum</name>
    <name type="common">Common tobacco</name>
    <dbReference type="NCBI Taxonomy" id="4097"/>
    <lineage>
        <taxon>Eukaryota</taxon>
        <taxon>Viridiplantae</taxon>
        <taxon>Streptophyta</taxon>
        <taxon>Embryophyta</taxon>
        <taxon>Tracheophyta</taxon>
        <taxon>Spermatophyta</taxon>
        <taxon>Magnoliopsida</taxon>
        <taxon>eudicotyledons</taxon>
        <taxon>Gunneridae</taxon>
        <taxon>Pentapetalae</taxon>
        <taxon>asterids</taxon>
        <taxon>lamiids</taxon>
        <taxon>Solanales</taxon>
        <taxon>Solanaceae</taxon>
        <taxon>Nicotianoideae</taxon>
        <taxon>Nicotianeae</taxon>
        <taxon>Nicotiana</taxon>
    </lineage>
</organism>
<protein>
    <submittedName>
        <fullName evidence="1">Uncharacterized mitochondrial protein AtMg00810-like</fullName>
    </submittedName>
</protein>
<dbReference type="PANTHER" id="PTHR11439:SF456">
    <property type="entry name" value="REVERSE TRANSCRIPTASE TY1_COPIA-TYPE DOMAIN-CONTAINING PROTEIN"/>
    <property type="match status" value="1"/>
</dbReference>
<name>A0A1S3YT36_TOBAC</name>
<dbReference type="KEGG" id="nta:107779474"/>
<dbReference type="PaxDb" id="4097-A0A1S3YT36"/>